<dbReference type="SMART" id="SM01007">
    <property type="entry name" value="Aldolase_II"/>
    <property type="match status" value="1"/>
</dbReference>
<name>A0ABT6Q266_9PROT</name>
<evidence type="ECO:0000259" key="7">
    <source>
        <dbReference type="SMART" id="SM01007"/>
    </source>
</evidence>
<dbReference type="Pfam" id="PF00596">
    <property type="entry name" value="Aldolase_II"/>
    <property type="match status" value="1"/>
</dbReference>
<evidence type="ECO:0000256" key="1">
    <source>
        <dbReference type="ARBA" id="ARBA00001726"/>
    </source>
</evidence>
<dbReference type="InterPro" id="IPR001303">
    <property type="entry name" value="Aldolase_II/adducin_N"/>
</dbReference>
<dbReference type="InterPro" id="IPR036409">
    <property type="entry name" value="Aldolase_II/adducin_N_sf"/>
</dbReference>
<keyword evidence="9" id="KW-1185">Reference proteome</keyword>
<comment type="caution">
    <text evidence="8">The sequence shown here is derived from an EMBL/GenBank/DDBJ whole genome shotgun (WGS) entry which is preliminary data.</text>
</comment>
<dbReference type="PANTHER" id="PTHR22789">
    <property type="entry name" value="FUCULOSE PHOSPHATE ALDOLASE"/>
    <property type="match status" value="1"/>
</dbReference>
<reference evidence="8" key="1">
    <citation type="submission" date="2023-05" db="EMBL/GenBank/DDBJ databases">
        <title>Whole genome sequence of Commensalibacter sp.</title>
        <authorList>
            <person name="Charoenyingcharoen P."/>
            <person name="Yukphan P."/>
        </authorList>
    </citation>
    <scope>NUCLEOTIDE SEQUENCE</scope>
    <source>
        <strain evidence="8">TBRC 16381</strain>
    </source>
</reference>
<comment type="cofactor">
    <cofactor evidence="2">
        <name>Zn(2+)</name>
        <dbReference type="ChEBI" id="CHEBI:29105"/>
    </cofactor>
</comment>
<feature type="domain" description="Class II aldolase/adducin N-terminal" evidence="7">
    <location>
        <begin position="7"/>
        <end position="198"/>
    </location>
</feature>
<evidence type="ECO:0000256" key="3">
    <source>
        <dbReference type="ARBA" id="ARBA00010037"/>
    </source>
</evidence>
<evidence type="ECO:0000256" key="2">
    <source>
        <dbReference type="ARBA" id="ARBA00001947"/>
    </source>
</evidence>
<evidence type="ECO:0000256" key="6">
    <source>
        <dbReference type="ARBA" id="ARBA00022833"/>
    </source>
</evidence>
<keyword evidence="5" id="KW-0479">Metal-binding</keyword>
<accession>A0ABT6Q266</accession>
<protein>
    <recommendedName>
        <fullName evidence="4">L-ribulose-5-phosphate 4-epimerase</fullName>
        <ecNumber evidence="4">5.1.3.4</ecNumber>
    </recommendedName>
</protein>
<evidence type="ECO:0000256" key="4">
    <source>
        <dbReference type="ARBA" id="ARBA00013186"/>
    </source>
</evidence>
<gene>
    <name evidence="8" type="ORF">QJV27_07540</name>
</gene>
<dbReference type="RefSeq" id="WP_281448317.1">
    <property type="nucleotide sequence ID" value="NZ_JASBAO010000001.1"/>
</dbReference>
<sequence>MLKALKEQVFEANIALTKHHLVVLTWGNASAINDDRDLMVIKPSGVQYQDMKPSDMVVVNVDTSKVVDGYLNPSSDTETHRILYQQFKDVGGIVHTHSRHATIWAQAGKSINPLGTTHADYFYGAVPCTRLMTREEIETNYELQTGKVIIETFKKLNLNPLDMPAALVHSHGPFTWGKDVMQAVDHAIILEEICYMQMFSCMLVSNLGNMQKDLLDKHYLRKHGVNAYYGQKG</sequence>
<proteinExistence type="inferred from homology"/>
<dbReference type="Proteomes" id="UP001431634">
    <property type="component" value="Unassembled WGS sequence"/>
</dbReference>
<dbReference type="SUPFAM" id="SSF53639">
    <property type="entry name" value="AraD/HMP-PK domain-like"/>
    <property type="match status" value="1"/>
</dbReference>
<keyword evidence="6" id="KW-0862">Zinc</keyword>
<dbReference type="EMBL" id="JASBAO010000001">
    <property type="protein sequence ID" value="MDI2091221.1"/>
    <property type="molecule type" value="Genomic_DNA"/>
</dbReference>
<dbReference type="EC" id="5.1.3.4" evidence="4"/>
<organism evidence="8 9">
    <name type="scientific">Commensalibacter oyaizuii</name>
    <dbReference type="NCBI Taxonomy" id="3043873"/>
    <lineage>
        <taxon>Bacteria</taxon>
        <taxon>Pseudomonadati</taxon>
        <taxon>Pseudomonadota</taxon>
        <taxon>Alphaproteobacteria</taxon>
        <taxon>Acetobacterales</taxon>
        <taxon>Acetobacteraceae</taxon>
    </lineage>
</organism>
<comment type="catalytic activity">
    <reaction evidence="1">
        <text>L-ribulose 5-phosphate = D-xylulose 5-phosphate</text>
        <dbReference type="Rhea" id="RHEA:22368"/>
        <dbReference type="ChEBI" id="CHEBI:57737"/>
        <dbReference type="ChEBI" id="CHEBI:58226"/>
        <dbReference type="EC" id="5.1.3.4"/>
    </reaction>
</comment>
<dbReference type="InterPro" id="IPR050197">
    <property type="entry name" value="Aldolase_class_II_sugar_metab"/>
</dbReference>
<evidence type="ECO:0000313" key="9">
    <source>
        <dbReference type="Proteomes" id="UP001431634"/>
    </source>
</evidence>
<evidence type="ECO:0000256" key="5">
    <source>
        <dbReference type="ARBA" id="ARBA00022723"/>
    </source>
</evidence>
<dbReference type="NCBIfam" id="NF006047">
    <property type="entry name" value="PRK08193.1"/>
    <property type="match status" value="1"/>
</dbReference>
<comment type="similarity">
    <text evidence="3">Belongs to the aldolase class II family. AraD/FucA subfamily.</text>
</comment>
<dbReference type="Gene3D" id="3.40.225.10">
    <property type="entry name" value="Class II aldolase/adducin N-terminal domain"/>
    <property type="match status" value="1"/>
</dbReference>
<evidence type="ECO:0000313" key="8">
    <source>
        <dbReference type="EMBL" id="MDI2091221.1"/>
    </source>
</evidence>
<dbReference type="PANTHER" id="PTHR22789:SF8">
    <property type="entry name" value="L-RIBULOSE-5-PHOSPHATE 4-EPIMERASE SGBE"/>
    <property type="match status" value="1"/>
</dbReference>